<sequence>MEEWWRLNQGYFVMAAFLALVLIGWRVRRWRRQFVARAADNSARGATWDNQGNPFVEKLLVSLATEVHLDTDLPGAEQVLAAAKLPRWWKPAGERAWTIQEGEVATTAVLVPAEGGGTRLALREAVHQNGMPTSEGNWRKLRRAVLTAAEAAGVGAAEEAGPRLLREPDRWVRGPVGAG</sequence>
<comment type="caution">
    <text evidence="1">The sequence shown here is derived from an EMBL/GenBank/DDBJ whole genome shotgun (WGS) entry which is preliminary data.</text>
</comment>
<dbReference type="AlphaFoldDB" id="A0A6I3JD08"/>
<reference evidence="1 2" key="1">
    <citation type="submission" date="2019-10" db="EMBL/GenBank/DDBJ databases">
        <title>Nocardioides novel species isolated from the excrement of Marmot.</title>
        <authorList>
            <person name="Zhang G."/>
        </authorList>
    </citation>
    <scope>NUCLEOTIDE SEQUENCE [LARGE SCALE GENOMIC DNA]</scope>
    <source>
        <strain evidence="2">zg-579</strain>
    </source>
</reference>
<evidence type="ECO:0000313" key="1">
    <source>
        <dbReference type="EMBL" id="MTB95975.1"/>
    </source>
</evidence>
<accession>A0A6I3JD08</accession>
<evidence type="ECO:0000313" key="2">
    <source>
        <dbReference type="Proteomes" id="UP000433406"/>
    </source>
</evidence>
<gene>
    <name evidence="1" type="ORF">GGQ22_12880</name>
</gene>
<organism evidence="1 2">
    <name type="scientific">Nocardioides marmotae</name>
    <dbReference type="NCBI Taxonomy" id="2663857"/>
    <lineage>
        <taxon>Bacteria</taxon>
        <taxon>Bacillati</taxon>
        <taxon>Actinomycetota</taxon>
        <taxon>Actinomycetes</taxon>
        <taxon>Propionibacteriales</taxon>
        <taxon>Nocardioidaceae</taxon>
        <taxon>Nocardioides</taxon>
    </lineage>
</organism>
<dbReference type="RefSeq" id="WP_154615466.1">
    <property type="nucleotide sequence ID" value="NZ_CP053660.1"/>
</dbReference>
<name>A0A6I3JD08_9ACTN</name>
<dbReference type="EMBL" id="WLCI01000013">
    <property type="protein sequence ID" value="MTB95975.1"/>
    <property type="molecule type" value="Genomic_DNA"/>
</dbReference>
<keyword evidence="2" id="KW-1185">Reference proteome</keyword>
<proteinExistence type="predicted"/>
<protein>
    <submittedName>
        <fullName evidence="1">Uncharacterized protein</fullName>
    </submittedName>
</protein>
<dbReference type="Proteomes" id="UP000433406">
    <property type="component" value="Unassembled WGS sequence"/>
</dbReference>